<accession>A0ACB9CBM7</accession>
<dbReference type="EMBL" id="CM042038">
    <property type="protein sequence ID" value="KAI3731662.1"/>
    <property type="molecule type" value="Genomic_DNA"/>
</dbReference>
<comment type="caution">
    <text evidence="1">The sequence shown here is derived from an EMBL/GenBank/DDBJ whole genome shotgun (WGS) entry which is preliminary data.</text>
</comment>
<keyword evidence="2" id="KW-1185">Reference proteome</keyword>
<protein>
    <submittedName>
        <fullName evidence="1">Uncharacterized protein</fullName>
    </submittedName>
</protein>
<proteinExistence type="predicted"/>
<evidence type="ECO:0000313" key="2">
    <source>
        <dbReference type="Proteomes" id="UP001056120"/>
    </source>
</evidence>
<name>A0ACB9CBM7_9ASTR</name>
<dbReference type="Proteomes" id="UP001056120">
    <property type="component" value="Linkage Group LG21"/>
</dbReference>
<gene>
    <name evidence="1" type="ORF">L1987_62851</name>
</gene>
<reference evidence="2" key="1">
    <citation type="journal article" date="2022" name="Mol. Ecol. Resour.">
        <title>The genomes of chicory, endive, great burdock and yacon provide insights into Asteraceae palaeo-polyploidization history and plant inulin production.</title>
        <authorList>
            <person name="Fan W."/>
            <person name="Wang S."/>
            <person name="Wang H."/>
            <person name="Wang A."/>
            <person name="Jiang F."/>
            <person name="Liu H."/>
            <person name="Zhao H."/>
            <person name="Xu D."/>
            <person name="Zhang Y."/>
        </authorList>
    </citation>
    <scope>NUCLEOTIDE SEQUENCE [LARGE SCALE GENOMIC DNA]</scope>
    <source>
        <strain evidence="2">cv. Yunnan</strain>
    </source>
</reference>
<sequence>MGLSSGDDDDLEMKEGVVVQLKDDSIEVRNNMMTENVGIEGFDLEPEFDFWPIQHPTEPSHEDRPVQCPMPHSSHLIGDERMQDDRFSYRKRPEAKTVLHKETNALAAIEQPIRMVRKRHHDHTNTIIPLLQTPHVDHHLRQKDDKTVFKSFNKSTGSNHGNLELRF</sequence>
<evidence type="ECO:0000313" key="1">
    <source>
        <dbReference type="EMBL" id="KAI3731662.1"/>
    </source>
</evidence>
<reference evidence="1 2" key="2">
    <citation type="journal article" date="2022" name="Mol. Ecol. Resour.">
        <title>The genomes of chicory, endive, great burdock and yacon provide insights into Asteraceae paleo-polyploidization history and plant inulin production.</title>
        <authorList>
            <person name="Fan W."/>
            <person name="Wang S."/>
            <person name="Wang H."/>
            <person name="Wang A."/>
            <person name="Jiang F."/>
            <person name="Liu H."/>
            <person name="Zhao H."/>
            <person name="Xu D."/>
            <person name="Zhang Y."/>
        </authorList>
    </citation>
    <scope>NUCLEOTIDE SEQUENCE [LARGE SCALE GENOMIC DNA]</scope>
    <source>
        <strain evidence="2">cv. Yunnan</strain>
        <tissue evidence="1">Leaves</tissue>
    </source>
</reference>
<organism evidence="1 2">
    <name type="scientific">Smallanthus sonchifolius</name>
    <dbReference type="NCBI Taxonomy" id="185202"/>
    <lineage>
        <taxon>Eukaryota</taxon>
        <taxon>Viridiplantae</taxon>
        <taxon>Streptophyta</taxon>
        <taxon>Embryophyta</taxon>
        <taxon>Tracheophyta</taxon>
        <taxon>Spermatophyta</taxon>
        <taxon>Magnoliopsida</taxon>
        <taxon>eudicotyledons</taxon>
        <taxon>Gunneridae</taxon>
        <taxon>Pentapetalae</taxon>
        <taxon>asterids</taxon>
        <taxon>campanulids</taxon>
        <taxon>Asterales</taxon>
        <taxon>Asteraceae</taxon>
        <taxon>Asteroideae</taxon>
        <taxon>Heliantheae alliance</taxon>
        <taxon>Millerieae</taxon>
        <taxon>Smallanthus</taxon>
    </lineage>
</organism>